<evidence type="ECO:0000313" key="1">
    <source>
        <dbReference type="EMBL" id="CAB4957786.1"/>
    </source>
</evidence>
<gene>
    <name evidence="1" type="ORF">UFOPK3564_03870</name>
</gene>
<dbReference type="EMBL" id="CAFBMK010000430">
    <property type="protein sequence ID" value="CAB4957786.1"/>
    <property type="molecule type" value="Genomic_DNA"/>
</dbReference>
<organism evidence="1">
    <name type="scientific">freshwater metagenome</name>
    <dbReference type="NCBI Taxonomy" id="449393"/>
    <lineage>
        <taxon>unclassified sequences</taxon>
        <taxon>metagenomes</taxon>
        <taxon>ecological metagenomes</taxon>
    </lineage>
</organism>
<dbReference type="AlphaFoldDB" id="A0A6J7KPD8"/>
<dbReference type="Gene3D" id="1.10.3210.10">
    <property type="entry name" value="Hypothetical protein af1432"/>
    <property type="match status" value="1"/>
</dbReference>
<accession>A0A6J7KPD8</accession>
<name>A0A6J7KPD8_9ZZZZ</name>
<reference evidence="1" key="1">
    <citation type="submission" date="2020-05" db="EMBL/GenBank/DDBJ databases">
        <authorList>
            <person name="Chiriac C."/>
            <person name="Salcher M."/>
            <person name="Ghai R."/>
            <person name="Kavagutti S V."/>
        </authorList>
    </citation>
    <scope>NUCLEOTIDE SEQUENCE</scope>
</reference>
<sequence length="121" mass="13035">MAATILPAGSERSITAVRASRLARDVHEGQTDRYDEPVIEHVARVASRVSTDARPVALVHDVCERSALSPVDVAFRVGLSDAERVALELMTRLPDEDVVAHTRRVLDAAPGRGRELALGAC</sequence>
<protein>
    <submittedName>
        <fullName evidence="1">Unannotated protein</fullName>
    </submittedName>
</protein>
<proteinExistence type="predicted"/>
<dbReference type="SUPFAM" id="SSF109604">
    <property type="entry name" value="HD-domain/PDEase-like"/>
    <property type="match status" value="1"/>
</dbReference>